<dbReference type="Gene3D" id="3.30.200.20">
    <property type="entry name" value="Phosphorylase Kinase, domain 1"/>
    <property type="match status" value="1"/>
</dbReference>
<dbReference type="PANTHER" id="PTHR43289">
    <property type="entry name" value="MITOGEN-ACTIVATED PROTEIN KINASE KINASE KINASE 20-RELATED"/>
    <property type="match status" value="1"/>
</dbReference>
<dbReference type="PROSITE" id="PS00108">
    <property type="entry name" value="PROTEIN_KINASE_ST"/>
    <property type="match status" value="1"/>
</dbReference>
<organism evidence="9 10">
    <name type="scientific">Rhodococcus opacus</name>
    <name type="common">Nocardia opaca</name>
    <dbReference type="NCBI Taxonomy" id="37919"/>
    <lineage>
        <taxon>Bacteria</taxon>
        <taxon>Bacillati</taxon>
        <taxon>Actinomycetota</taxon>
        <taxon>Actinomycetes</taxon>
        <taxon>Mycobacteriales</taxon>
        <taxon>Nocardiaceae</taxon>
        <taxon>Rhodococcus</taxon>
    </lineage>
</organism>
<dbReference type="CDD" id="cd14014">
    <property type="entry name" value="STKc_PknB_like"/>
    <property type="match status" value="1"/>
</dbReference>
<comment type="catalytic activity">
    <reaction evidence="6">
        <text>L-threonyl-[protein] + ATP = O-phospho-L-threonyl-[protein] + ADP + H(+)</text>
        <dbReference type="Rhea" id="RHEA:46608"/>
        <dbReference type="Rhea" id="RHEA-COMP:11060"/>
        <dbReference type="Rhea" id="RHEA-COMP:11605"/>
        <dbReference type="ChEBI" id="CHEBI:15378"/>
        <dbReference type="ChEBI" id="CHEBI:30013"/>
        <dbReference type="ChEBI" id="CHEBI:30616"/>
        <dbReference type="ChEBI" id="CHEBI:61977"/>
        <dbReference type="ChEBI" id="CHEBI:456216"/>
        <dbReference type="EC" id="2.7.11.1"/>
    </reaction>
</comment>
<feature type="region of interest" description="Disordered" evidence="7">
    <location>
        <begin position="323"/>
        <end position="348"/>
    </location>
</feature>
<evidence type="ECO:0000256" key="2">
    <source>
        <dbReference type="ARBA" id="ARBA00022679"/>
    </source>
</evidence>
<accession>A0A076EJ61</accession>
<protein>
    <recommendedName>
        <fullName evidence="6">Serine/threonine-protein kinase PknK</fullName>
        <ecNumber evidence="6">2.7.11.1</ecNumber>
    </recommendedName>
    <alternativeName>
        <fullName evidence="6">Protein kinase K</fullName>
    </alternativeName>
</protein>
<reference evidence="9 10" key="1">
    <citation type="submission" date="2014-07" db="EMBL/GenBank/DDBJ databases">
        <title>Genome Sequence of Rhodococcus opacus Strain R7, a Biodegrader of Mono- and Polycyclic Aromatic Hydrocarbons.</title>
        <authorList>
            <person name="Di Gennaro P."/>
            <person name="Zampolli J."/>
            <person name="Presti I."/>
            <person name="Cappelletti M."/>
            <person name="D'Ursi P."/>
            <person name="Orro A."/>
            <person name="Mezzelani A."/>
            <person name="Milanesi L."/>
        </authorList>
    </citation>
    <scope>NUCLEOTIDE SEQUENCE [LARGE SCALE GENOMIC DNA]</scope>
    <source>
        <strain evidence="9 10">R7</strain>
    </source>
</reference>
<evidence type="ECO:0000256" key="5">
    <source>
        <dbReference type="ARBA" id="ARBA00022840"/>
    </source>
</evidence>
<dbReference type="InterPro" id="IPR008271">
    <property type="entry name" value="Ser/Thr_kinase_AS"/>
</dbReference>
<keyword evidence="3 6" id="KW-0547">Nucleotide-binding</keyword>
<evidence type="ECO:0000256" key="7">
    <source>
        <dbReference type="SAM" id="MobiDB-lite"/>
    </source>
</evidence>
<dbReference type="InterPro" id="IPR000719">
    <property type="entry name" value="Prot_kinase_dom"/>
</dbReference>
<dbReference type="GO" id="GO:0046872">
    <property type="term" value="F:metal ion binding"/>
    <property type="evidence" value="ECO:0007669"/>
    <property type="project" value="UniProtKB-UniRule"/>
</dbReference>
<dbReference type="PIRSF" id="PIRSF000574">
    <property type="entry name" value="Ser/Thr_PK_PknK_prd"/>
    <property type="match status" value="1"/>
</dbReference>
<dbReference type="Proteomes" id="UP000028488">
    <property type="component" value="Chromosome"/>
</dbReference>
<dbReference type="InterPro" id="IPR011009">
    <property type="entry name" value="Kinase-like_dom_sf"/>
</dbReference>
<evidence type="ECO:0000256" key="4">
    <source>
        <dbReference type="ARBA" id="ARBA00022777"/>
    </source>
</evidence>
<name>A0A076EJ61_RHOOP</name>
<dbReference type="Pfam" id="PF25873">
    <property type="entry name" value="WHD_MalT"/>
    <property type="match status" value="1"/>
</dbReference>
<evidence type="ECO:0000256" key="6">
    <source>
        <dbReference type="PIRNR" id="PIRNR000574"/>
    </source>
</evidence>
<dbReference type="InterPro" id="IPR041664">
    <property type="entry name" value="AAA_16"/>
</dbReference>
<proteinExistence type="inferred from homology"/>
<dbReference type="Gene3D" id="1.25.40.10">
    <property type="entry name" value="Tetratricopeptide repeat domain"/>
    <property type="match status" value="1"/>
</dbReference>
<dbReference type="PANTHER" id="PTHR43289:SF6">
    <property type="entry name" value="SERINE_THREONINE-PROTEIN KINASE NEKL-3"/>
    <property type="match status" value="1"/>
</dbReference>
<dbReference type="GO" id="GO:0016491">
    <property type="term" value="F:oxidoreductase activity"/>
    <property type="evidence" value="ECO:0007669"/>
    <property type="project" value="InterPro"/>
</dbReference>
<evidence type="ECO:0000313" key="10">
    <source>
        <dbReference type="Proteomes" id="UP000028488"/>
    </source>
</evidence>
<comment type="similarity">
    <text evidence="6">Belongs to the protein kinase superfamily.</text>
</comment>
<dbReference type="Pfam" id="PF13191">
    <property type="entry name" value="AAA_16"/>
    <property type="match status" value="1"/>
</dbReference>
<dbReference type="EC" id="2.7.11.1" evidence="6"/>
<evidence type="ECO:0000256" key="1">
    <source>
        <dbReference type="ARBA" id="ARBA00022527"/>
    </source>
</evidence>
<dbReference type="GO" id="GO:0004674">
    <property type="term" value="F:protein serine/threonine kinase activity"/>
    <property type="evidence" value="ECO:0007669"/>
    <property type="project" value="UniProtKB-UniRule"/>
</dbReference>
<dbReference type="InterPro" id="IPR003952">
    <property type="entry name" value="FRD_SDH_FAD_BS"/>
</dbReference>
<dbReference type="EMBL" id="CP008947">
    <property type="protein sequence ID" value="AII05721.1"/>
    <property type="molecule type" value="Genomic_DNA"/>
</dbReference>
<feature type="domain" description="Protein kinase" evidence="8">
    <location>
        <begin position="26"/>
        <end position="291"/>
    </location>
</feature>
<evidence type="ECO:0000259" key="8">
    <source>
        <dbReference type="PROSITE" id="PS50011"/>
    </source>
</evidence>
<dbReference type="Gene3D" id="3.40.50.300">
    <property type="entry name" value="P-loop containing nucleotide triphosphate hydrolases"/>
    <property type="match status" value="1"/>
</dbReference>
<evidence type="ECO:0000256" key="3">
    <source>
        <dbReference type="ARBA" id="ARBA00022741"/>
    </source>
</evidence>
<dbReference type="PROSITE" id="PS00504">
    <property type="entry name" value="FRD_SDH_FAD_BINDING"/>
    <property type="match status" value="1"/>
</dbReference>
<dbReference type="GO" id="GO:0106310">
    <property type="term" value="F:protein serine kinase activity"/>
    <property type="evidence" value="ECO:0007669"/>
    <property type="project" value="UniProtKB-UniRule"/>
</dbReference>
<keyword evidence="4 6" id="KW-0418">Kinase</keyword>
<dbReference type="SUPFAM" id="SSF56112">
    <property type="entry name" value="Protein kinase-like (PK-like)"/>
    <property type="match status" value="1"/>
</dbReference>
<sequence length="1179" mass="127829">MPDDATEHTQRQVDADIVAELAAEGFEDACIAGRGGFGIVYRCRQPALDRLVAVKVLSPDPDHMDRARFLREQQAMGRLSGHPNIVHVLQAGITYTGRPYIVMAFHRRDSLDSWITTHGALTVDEALAIGVKLAGALETAHRGGVLHRDIKPGNILLTEYGEPQLTDFGIARITGGEETTRGLVAGSPAYTAPELLGGEDASTASDVYGLGATLFTALAGRPAYARRRGEQVFAQLLRIGSEPLPDLRDQEVPDAVCAVIEAAMARDPADRPGTAAELGGALRRAGEQVGLALAAIPLPIVGDEDRPFRPSGEVQVGVSDYLRYRPGSGPRRESAPPPSASTKFRPPVTTGAAVARTHLLERLRRSGRPRLVLIHAPAGFGKSTLATQRLEVLRGEGVATAWLTIDNDDNTLIWFLTHLIESIAVAQPGLGRDLVRELEVHGVGRERYVLTSLIDKLHSTDQHVALVIDDWHRVSNDDTRAALAFLLEHGCHHLHLIVTSRTRLGLPLSRMSVHNELIEIDSAALRFDVRESTQLLVDRSGLVLGEPDIVELEQSTDGWAAALQLVSLALRDHPHPRELIDHLSGGNRAIGEYLAENVLGSLDRRTLDFVLTTSITEKTCGSLARALTGGPDGQAALEDVEARDLFLRRLDDEGEWFRYHHLFAEFLQRRLAREDPDRVVELHRKAGGWFAGRGLRSQAVDHYLLAGDGHDAAALVESAAVELLEQSQMGTLLGLAAKLPAQSTTDRPRLQIALAWAHALLHHPRDAEHCLSVAEAALAGGGEDSAAADMRVEAAFIHATITVFDDEIDGIDEAVEGCLARASTLRPWVLSGAADAASFRAIYRFDFDDARRWQKWALPFHRRSTGPFSVMYGYCMAGIAAREQLDLPAAEASFRHAMEVAAEAEEGVGYGTRLTAALLGDLLYDQGHLTEADHLLDRSHTLGAEGGTVDFMLATYGTGARLKRLLGQHDAATARLDEGARLAHQLRLPRLAARIANERIRTGTGHAPSNFPVMDATGATLLAGGKKIDGLGDGAGENRQQLDRDNGIAVITTEMVEDSVIREALAAQIEAQDLEMVYDRAHALVESIDRRVRPRAFLHAALLEVEVLAAAGRDDAALTELIPLVEQCARLGLVRPVLDTGFAVSRLARSLRTLLHRHADATASTVLDEYLADLETQPT</sequence>
<keyword evidence="1 6" id="KW-0723">Serine/threonine-protein kinase</keyword>
<dbReference type="SMART" id="SM00220">
    <property type="entry name" value="S_TKc"/>
    <property type="match status" value="1"/>
</dbReference>
<dbReference type="Gene3D" id="1.10.510.10">
    <property type="entry name" value="Transferase(Phosphotransferase) domain 1"/>
    <property type="match status" value="1"/>
</dbReference>
<dbReference type="GO" id="GO:0005524">
    <property type="term" value="F:ATP binding"/>
    <property type="evidence" value="ECO:0007669"/>
    <property type="project" value="UniProtKB-UniRule"/>
</dbReference>
<evidence type="ECO:0000313" key="9">
    <source>
        <dbReference type="EMBL" id="AII05721.1"/>
    </source>
</evidence>
<dbReference type="RefSeq" id="WP_128639657.1">
    <property type="nucleotide sequence ID" value="NZ_CP008947.1"/>
</dbReference>
<gene>
    <name evidence="9" type="ORF">EP51_14350</name>
</gene>
<keyword evidence="2 6" id="KW-0808">Transferase</keyword>
<dbReference type="InterPro" id="IPR016236">
    <property type="entry name" value="Ser/Thr_kinase_PknK_prd"/>
</dbReference>
<keyword evidence="5 6" id="KW-0067">ATP-binding</keyword>
<dbReference type="InterPro" id="IPR011990">
    <property type="entry name" value="TPR-like_helical_dom_sf"/>
</dbReference>
<dbReference type="SUPFAM" id="SSF52540">
    <property type="entry name" value="P-loop containing nucleoside triphosphate hydrolases"/>
    <property type="match status" value="1"/>
</dbReference>
<dbReference type="InterPro" id="IPR027417">
    <property type="entry name" value="P-loop_NTPase"/>
</dbReference>
<dbReference type="AlphaFoldDB" id="A0A076EJ61"/>
<dbReference type="PROSITE" id="PS50011">
    <property type="entry name" value="PROTEIN_KINASE_DOM"/>
    <property type="match status" value="1"/>
</dbReference>
<dbReference type="eggNOG" id="COG0515">
    <property type="taxonomic scope" value="Bacteria"/>
</dbReference>
<dbReference type="eggNOG" id="COG2909">
    <property type="taxonomic scope" value="Bacteria"/>
</dbReference>
<dbReference type="InterPro" id="IPR059106">
    <property type="entry name" value="WHD_MalT"/>
</dbReference>
<dbReference type="Pfam" id="PF00069">
    <property type="entry name" value="Pkinase"/>
    <property type="match status" value="1"/>
</dbReference>
<comment type="catalytic activity">
    <reaction evidence="6">
        <text>L-seryl-[protein] + ATP = O-phospho-L-seryl-[protein] + ADP + H(+)</text>
        <dbReference type="Rhea" id="RHEA:17989"/>
        <dbReference type="Rhea" id="RHEA-COMP:9863"/>
        <dbReference type="Rhea" id="RHEA-COMP:11604"/>
        <dbReference type="ChEBI" id="CHEBI:15378"/>
        <dbReference type="ChEBI" id="CHEBI:29999"/>
        <dbReference type="ChEBI" id="CHEBI:30616"/>
        <dbReference type="ChEBI" id="CHEBI:83421"/>
        <dbReference type="ChEBI" id="CHEBI:456216"/>
        <dbReference type="EC" id="2.7.11.1"/>
    </reaction>
</comment>